<dbReference type="InterPro" id="IPR050983">
    <property type="entry name" value="GST_Omega/HSP26"/>
</dbReference>
<feature type="domain" description="GST C-terminal" evidence="2">
    <location>
        <begin position="82"/>
        <end position="211"/>
    </location>
</feature>
<dbReference type="CDD" id="cd00570">
    <property type="entry name" value="GST_N_family"/>
    <property type="match status" value="1"/>
</dbReference>
<evidence type="ECO:0000313" key="3">
    <source>
        <dbReference type="EMBL" id="MXR36430.1"/>
    </source>
</evidence>
<protein>
    <submittedName>
        <fullName evidence="3">Glutathione transferase</fullName>
    </submittedName>
</protein>
<dbReference type="InterPro" id="IPR036249">
    <property type="entry name" value="Thioredoxin-like_sf"/>
</dbReference>
<dbReference type="Pfam" id="PF13410">
    <property type="entry name" value="GST_C_2"/>
    <property type="match status" value="1"/>
</dbReference>
<evidence type="ECO:0000313" key="4">
    <source>
        <dbReference type="Proteomes" id="UP000467214"/>
    </source>
</evidence>
<keyword evidence="4" id="KW-1185">Reference proteome</keyword>
<dbReference type="Proteomes" id="UP000467214">
    <property type="component" value="Unassembled WGS sequence"/>
</dbReference>
<dbReference type="AlphaFoldDB" id="A0A845BM03"/>
<gene>
    <name evidence="3" type="ORF">GQF02_05515</name>
</gene>
<dbReference type="PANTHER" id="PTHR43968">
    <property type="match status" value="1"/>
</dbReference>
<proteinExistence type="predicted"/>
<dbReference type="Gene3D" id="3.40.30.10">
    <property type="entry name" value="Glutaredoxin"/>
    <property type="match status" value="1"/>
</dbReference>
<dbReference type="EMBL" id="WSSB01000004">
    <property type="protein sequence ID" value="MXR36430.1"/>
    <property type="molecule type" value="Genomic_DNA"/>
</dbReference>
<dbReference type="PROSITE" id="PS50405">
    <property type="entry name" value="GST_CTER"/>
    <property type="match status" value="1"/>
</dbReference>
<organism evidence="3 4">
    <name type="scientific">Craterilacuibacter sinensis</name>
    <dbReference type="NCBI Taxonomy" id="2686017"/>
    <lineage>
        <taxon>Bacteria</taxon>
        <taxon>Pseudomonadati</taxon>
        <taxon>Pseudomonadota</taxon>
        <taxon>Betaproteobacteria</taxon>
        <taxon>Neisseriales</taxon>
        <taxon>Neisseriaceae</taxon>
        <taxon>Craterilacuibacter</taxon>
    </lineage>
</organism>
<dbReference type="GO" id="GO:0016740">
    <property type="term" value="F:transferase activity"/>
    <property type="evidence" value="ECO:0007669"/>
    <property type="project" value="UniProtKB-KW"/>
</dbReference>
<dbReference type="InterPro" id="IPR010987">
    <property type="entry name" value="Glutathione-S-Trfase_C-like"/>
</dbReference>
<evidence type="ECO:0000259" key="1">
    <source>
        <dbReference type="PROSITE" id="PS50404"/>
    </source>
</evidence>
<dbReference type="InterPro" id="IPR004045">
    <property type="entry name" value="Glutathione_S-Trfase_N"/>
</dbReference>
<dbReference type="PROSITE" id="PS50404">
    <property type="entry name" value="GST_NTER"/>
    <property type="match status" value="1"/>
</dbReference>
<dbReference type="Gene3D" id="1.20.1050.10">
    <property type="match status" value="1"/>
</dbReference>
<dbReference type="InterPro" id="IPR036282">
    <property type="entry name" value="Glutathione-S-Trfase_C_sf"/>
</dbReference>
<keyword evidence="3" id="KW-0808">Transferase</keyword>
<dbReference type="SUPFAM" id="SSF52833">
    <property type="entry name" value="Thioredoxin-like"/>
    <property type="match status" value="1"/>
</dbReference>
<dbReference type="RefSeq" id="WP_160795485.1">
    <property type="nucleotide sequence ID" value="NZ_WSSB01000004.1"/>
</dbReference>
<dbReference type="SFLD" id="SFLDG00358">
    <property type="entry name" value="Main_(cytGST)"/>
    <property type="match status" value="1"/>
</dbReference>
<comment type="caution">
    <text evidence="3">The sequence shown here is derived from an EMBL/GenBank/DDBJ whole genome shotgun (WGS) entry which is preliminary data.</text>
</comment>
<name>A0A845BM03_9NEIS</name>
<dbReference type="InterPro" id="IPR040079">
    <property type="entry name" value="Glutathione_S-Trfase"/>
</dbReference>
<dbReference type="SUPFAM" id="SSF47616">
    <property type="entry name" value="GST C-terminal domain-like"/>
    <property type="match status" value="1"/>
</dbReference>
<sequence>MIILHGVALSPYYTKVKIALIEKGVNYEEVFTPPAQDEVFLAKSPMGKIPYVEINGFALAESTAILEWLEDAYPTAALLPPSPNARSRAREIMQMIELYLAAPCAPLTRHVLFGAPLDEEAREQARSDIRRAVAALTRLTRFSPWLAGEDFSYADIAAASFFPLVSQMTQAVLAEDLLAPLLDETGYMARLGQRNSIAQSWAGRDAAVAAFMARRKKAAQS</sequence>
<dbReference type="Pfam" id="PF13417">
    <property type="entry name" value="GST_N_3"/>
    <property type="match status" value="1"/>
</dbReference>
<reference evidence="3 4" key="1">
    <citation type="submission" date="2019-12" db="EMBL/GenBank/DDBJ databases">
        <title>Neisseriaceae gen. nov. sp. Genome sequencing and assembly.</title>
        <authorList>
            <person name="Liu Z."/>
            <person name="Li A."/>
        </authorList>
    </citation>
    <scope>NUCLEOTIDE SEQUENCE [LARGE SCALE GENOMIC DNA]</scope>
    <source>
        <strain evidence="3 4">B2N2-7</strain>
    </source>
</reference>
<evidence type="ECO:0000259" key="2">
    <source>
        <dbReference type="PROSITE" id="PS50405"/>
    </source>
</evidence>
<accession>A0A845BM03</accession>
<dbReference type="SFLD" id="SFLDS00019">
    <property type="entry name" value="Glutathione_Transferase_(cytos"/>
    <property type="match status" value="1"/>
</dbReference>
<feature type="domain" description="GST N-terminal" evidence="1">
    <location>
        <begin position="1"/>
        <end position="77"/>
    </location>
</feature>
<dbReference type="GO" id="GO:0005737">
    <property type="term" value="C:cytoplasm"/>
    <property type="evidence" value="ECO:0007669"/>
    <property type="project" value="TreeGrafter"/>
</dbReference>
<dbReference type="PANTHER" id="PTHR43968:SF6">
    <property type="entry name" value="GLUTATHIONE S-TRANSFERASE OMEGA"/>
    <property type="match status" value="1"/>
</dbReference>